<dbReference type="InterPro" id="IPR005495">
    <property type="entry name" value="LptG/LptF_permease"/>
</dbReference>
<dbReference type="Pfam" id="PF03739">
    <property type="entry name" value="LptF_LptG"/>
    <property type="match status" value="1"/>
</dbReference>
<dbReference type="AlphaFoldDB" id="A0A1I0PYH2"/>
<proteinExistence type="predicted"/>
<name>A0A1I0PYH2_9RHOB</name>
<feature type="transmembrane region" description="Helical" evidence="6">
    <location>
        <begin position="12"/>
        <end position="32"/>
    </location>
</feature>
<dbReference type="GO" id="GO:0043190">
    <property type="term" value="C:ATP-binding cassette (ABC) transporter complex"/>
    <property type="evidence" value="ECO:0007669"/>
    <property type="project" value="InterPro"/>
</dbReference>
<comment type="subcellular location">
    <subcellularLocation>
        <location evidence="1">Cell membrane</location>
        <topology evidence="1">Multi-pass membrane protein</topology>
    </subcellularLocation>
</comment>
<sequence length="365" mass="40202">MKLHLYIARRFLFAFLTMLVVLAMIFVLLDMVESMRRFDSAAVGFGNVLGLTLLNAPVWMYRILPLIVILATLWMFLSLARSSEMVVTRAAGRSALNTLVSPALTVFLFGLIAVAVGNPIAAATSKKYERIAAQYKGTGGSVLSISTDGVWLRQGNEDGQTVIRATKSDLEGTSLSGVTFFSFAPDGLPTLRIEAKTASLEPGQWMLTSAKVWDLENADNPEMEAVSYDEYIVDSNLTQEQIRDSFGKPSSISIWDMPRFINQLETAGFSARAHRVWFHMELATPFFLVAMVLIGAGFTMRHTRFGRTGIMVLLALMMGFGAYFIRNFAQILGENGQIPVLLAAWVPPIAAIMMPMGLLLHLEDG</sequence>
<protein>
    <submittedName>
        <fullName evidence="7">Lipopolysaccharide export system permease protein</fullName>
    </submittedName>
</protein>
<evidence type="ECO:0000256" key="1">
    <source>
        <dbReference type="ARBA" id="ARBA00004651"/>
    </source>
</evidence>
<evidence type="ECO:0000256" key="4">
    <source>
        <dbReference type="ARBA" id="ARBA00022989"/>
    </source>
</evidence>
<accession>A0A1I0PYH2</accession>
<feature type="transmembrane region" description="Helical" evidence="6">
    <location>
        <begin position="63"/>
        <end position="80"/>
    </location>
</feature>
<dbReference type="GO" id="GO:0055085">
    <property type="term" value="P:transmembrane transport"/>
    <property type="evidence" value="ECO:0007669"/>
    <property type="project" value="InterPro"/>
</dbReference>
<reference evidence="7 8" key="1">
    <citation type="submission" date="2016-10" db="EMBL/GenBank/DDBJ databases">
        <authorList>
            <person name="de Groot N.N."/>
        </authorList>
    </citation>
    <scope>NUCLEOTIDE SEQUENCE [LARGE SCALE GENOMIC DNA]</scope>
    <source>
        <strain evidence="7 8">DSM 29439</strain>
    </source>
</reference>
<evidence type="ECO:0000313" key="8">
    <source>
        <dbReference type="Proteomes" id="UP000199650"/>
    </source>
</evidence>
<organism evidence="7 8">
    <name type="scientific">Aliiroseovarius sediminilitoris</name>
    <dbReference type="NCBI Taxonomy" id="1173584"/>
    <lineage>
        <taxon>Bacteria</taxon>
        <taxon>Pseudomonadati</taxon>
        <taxon>Pseudomonadota</taxon>
        <taxon>Alphaproteobacteria</taxon>
        <taxon>Rhodobacterales</taxon>
        <taxon>Paracoccaceae</taxon>
        <taxon>Aliiroseovarius</taxon>
    </lineage>
</organism>
<dbReference type="Proteomes" id="UP000199650">
    <property type="component" value="Unassembled WGS sequence"/>
</dbReference>
<evidence type="ECO:0000256" key="5">
    <source>
        <dbReference type="ARBA" id="ARBA00023136"/>
    </source>
</evidence>
<evidence type="ECO:0000256" key="3">
    <source>
        <dbReference type="ARBA" id="ARBA00022692"/>
    </source>
</evidence>
<dbReference type="EMBL" id="FOJB01000001">
    <property type="protein sequence ID" value="SEW19613.1"/>
    <property type="molecule type" value="Genomic_DNA"/>
</dbReference>
<feature type="transmembrane region" description="Helical" evidence="6">
    <location>
        <begin position="100"/>
        <end position="121"/>
    </location>
</feature>
<evidence type="ECO:0000313" key="7">
    <source>
        <dbReference type="EMBL" id="SEW19613.1"/>
    </source>
</evidence>
<dbReference type="GO" id="GO:0015920">
    <property type="term" value="P:lipopolysaccharide transport"/>
    <property type="evidence" value="ECO:0007669"/>
    <property type="project" value="TreeGrafter"/>
</dbReference>
<feature type="transmembrane region" description="Helical" evidence="6">
    <location>
        <begin position="305"/>
        <end position="326"/>
    </location>
</feature>
<keyword evidence="8" id="KW-1185">Reference proteome</keyword>
<keyword evidence="5 6" id="KW-0472">Membrane</keyword>
<gene>
    <name evidence="7" type="ORF">SAMN05444851_2045</name>
</gene>
<feature type="transmembrane region" description="Helical" evidence="6">
    <location>
        <begin position="282"/>
        <end position="299"/>
    </location>
</feature>
<dbReference type="InterPro" id="IPR030923">
    <property type="entry name" value="LptG"/>
</dbReference>
<keyword evidence="2" id="KW-1003">Cell membrane</keyword>
<evidence type="ECO:0000256" key="6">
    <source>
        <dbReference type="SAM" id="Phobius"/>
    </source>
</evidence>
<keyword evidence="3 6" id="KW-0812">Transmembrane</keyword>
<keyword evidence="4 6" id="KW-1133">Transmembrane helix</keyword>
<dbReference type="OrthoDB" id="9798468at2"/>
<dbReference type="PANTHER" id="PTHR33529:SF2">
    <property type="entry name" value="LIPOPOLYSACCHARIDE EXPORT SYSTEM PERMEASE PROTEIN LPTG"/>
    <property type="match status" value="1"/>
</dbReference>
<evidence type="ECO:0000256" key="2">
    <source>
        <dbReference type="ARBA" id="ARBA00022475"/>
    </source>
</evidence>
<feature type="transmembrane region" description="Helical" evidence="6">
    <location>
        <begin position="338"/>
        <end position="362"/>
    </location>
</feature>
<dbReference type="STRING" id="1173584.SAMN05444851_2045"/>
<dbReference type="PANTHER" id="PTHR33529">
    <property type="entry name" value="SLR0882 PROTEIN-RELATED"/>
    <property type="match status" value="1"/>
</dbReference>
<dbReference type="NCBIfam" id="TIGR04408">
    <property type="entry name" value="LptG_lptG"/>
    <property type="match status" value="1"/>
</dbReference>
<dbReference type="RefSeq" id="WP_091430362.1">
    <property type="nucleotide sequence ID" value="NZ_FOJB01000001.1"/>
</dbReference>